<comment type="caution">
    <text evidence="4">The sequence shown here is derived from an EMBL/GenBank/DDBJ whole genome shotgun (WGS) entry which is preliminary data.</text>
</comment>
<dbReference type="Pfam" id="PF25808">
    <property type="entry name" value="TPR_LAA1_C"/>
    <property type="match status" value="1"/>
</dbReference>
<dbReference type="InterPro" id="IPR057981">
    <property type="entry name" value="TPR_LAA1-like_C"/>
</dbReference>
<dbReference type="OMA" id="YPQVIQE"/>
<dbReference type="GO" id="GO:0005829">
    <property type="term" value="C:cytosol"/>
    <property type="evidence" value="ECO:0007669"/>
    <property type="project" value="GOC"/>
</dbReference>
<dbReference type="InterPro" id="IPR046837">
    <property type="entry name" value="Laa1/Sip1/HEATR5-like_HEAT"/>
</dbReference>
<dbReference type="Proteomes" id="UP000033140">
    <property type="component" value="Unassembled WGS sequence"/>
</dbReference>
<reference evidence="4 5" key="1">
    <citation type="journal article" date="2011" name="J. Gen. Appl. Microbiol.">
        <title>Draft genome sequencing of the enigmatic yeast Saitoella complicata.</title>
        <authorList>
            <person name="Nishida H."/>
            <person name="Hamamoto M."/>
            <person name="Sugiyama J."/>
        </authorList>
    </citation>
    <scope>NUCLEOTIDE SEQUENCE [LARGE SCALE GENOMIC DNA]</scope>
    <source>
        <strain evidence="4 5">NRRL Y-17804</strain>
    </source>
</reference>
<keyword evidence="5" id="KW-1185">Reference proteome</keyword>
<dbReference type="GO" id="GO:0006897">
    <property type="term" value="P:endocytosis"/>
    <property type="evidence" value="ECO:0007669"/>
    <property type="project" value="TreeGrafter"/>
</dbReference>
<evidence type="ECO:0000259" key="3">
    <source>
        <dbReference type="Pfam" id="PF25808"/>
    </source>
</evidence>
<dbReference type="OrthoDB" id="192608at2759"/>
<evidence type="ECO:0000256" key="2">
    <source>
        <dbReference type="SAM" id="MobiDB-lite"/>
    </source>
</evidence>
<dbReference type="InterPro" id="IPR040108">
    <property type="entry name" value="Laa1/Sip1/HEATR5"/>
</dbReference>
<dbReference type="RefSeq" id="XP_019023071.1">
    <property type="nucleotide sequence ID" value="XM_019169641.1"/>
</dbReference>
<evidence type="ECO:0000256" key="1">
    <source>
        <dbReference type="ARBA" id="ARBA00008304"/>
    </source>
</evidence>
<reference evidence="4 5" key="3">
    <citation type="journal article" date="2015" name="Genome Announc.">
        <title>Draft Genome Sequence of the Archiascomycetous Yeast Saitoella complicata.</title>
        <authorList>
            <person name="Yamauchi K."/>
            <person name="Kondo S."/>
            <person name="Hamamoto M."/>
            <person name="Takahashi Y."/>
            <person name="Ogura Y."/>
            <person name="Hayashi T."/>
            <person name="Nishida H."/>
        </authorList>
    </citation>
    <scope>NUCLEOTIDE SEQUENCE [LARGE SCALE GENOMIC DNA]</scope>
    <source>
        <strain evidence="4 5">NRRL Y-17804</strain>
    </source>
</reference>
<evidence type="ECO:0000313" key="5">
    <source>
        <dbReference type="Proteomes" id="UP000033140"/>
    </source>
</evidence>
<dbReference type="InterPro" id="IPR016024">
    <property type="entry name" value="ARM-type_fold"/>
</dbReference>
<sequence>MADQAAGGKPAAVEIPQWSSSNYNVLPPTAQAPFLFTYLSSLERRLTRISSNALTNGQAQLINDLWGVLREATPSRPVRAALGRCFVMIFRKCGAKGLFETFNVLVKEISGIPGGKLAGKDVKAKQAMIYVLGEITLAHGSQIFSLLPSSHQAYNRILKSSSASHVLKLAVLHALSKYYAVAGKDIDDSAAKETLKHIKAILAEKSYAAQVAALNVLEIIAREQSPASAADFDTIKSLSLKGMESRIKAVREAGSLCFASLLKGVWDGGESETGSEGRESTSTKAPGSKRTGSMPVDGEDGAPPATSKKFRAASGPQRYALPLQTMLLQISILYGKSSSLPALRTGLIRAYAALLQGLGNDVVQESYAIIAHNLLCEIAPVTNGNPLWTRKHVRLLLSGVIAKRMLGETAQVNAIKFLLEQYIAKEEQKTDAALCSALEALQVLIAALGSAITMQSDTLRTTLLNVITRSKSREVQVSAAWCIRCLVNETPVQISPVMTFCINIISRDLSALNTPAQADPKRRAIACAEVLAGVCLIAKAKPLYVNLDVMSRVLSLATTVLKKTGDYVLGVSCAQQRIAWILIGGLMSLGHGFAKTHLSQLLLLWKNSLPKPLTKDFWRTQSNNEVMLQLEAREATLSSLLCFLKYNKRLLTLDVSRRIIAMLGNALVFVNGVPSAKKDKDDLAWAERVKWAQMTRRRILQCHLQMSESNHMEVVQSELLTLSLSLFADSEAGAGTVSSAPGVSGESLWGLTDNYACGVTSLIKGMSIVDFPFEGESDGEMMHFTKRISVEDTIEQMLDEPIVGAVEHDPTILYTLERLRDGIAPQPISAATAVVDSAIELFAVTFPSQPAKVQESILEQLATVMTSPRLQKDPQMKLAVQCNAVMALLGVFKVFMTNTQTKTGLNAERVVKIAQEIIQAGVTSTDDYLRNAATQALGRLINVCGNQYMAPILNSLIDQIVSNQDSHARAGSSVALSSLYKYVGGMAGSLYLKTIAGILTSLSNDPHPTVHFWALDALTVLIESAGLSYSAQIPSALEQVTKLYTADSHDSESASIATANIAINLPTTQTLVRCTDAIINVIGPDMAMPSKNRELIMDLIASFSAEGDEGVATEAVYCTQNLSLFIPQILYARPFINRLRRNMLSPDKATRSAAVSGVHHLVRRDAATAFHYAGEGFELCLWYVLDASVGSEGVKNIIRSWLQQTAAANPVYWSNLCQRILTMPLAKANVHAAPTASQGPDLGDEEVASMAQASDRPGDNGVDHGSGELMRWQTRCFALECLLDVINLSVKEASIVHEGAEASPMKLVGKVAELIRMAFTASTAAVFELRLTGLHILRAVVKVFSKVPDPDFPEYLLLEQYQAQIASALTPAFAADSYPELAASAFNICAEFVASGIAKDAERMGRILKLLGSGLEGCSHKANANVMGELKNLSGNAMLMLKLSVLTAWAELQIASQEQEFLLDVVKPHVPELVGLWLETLKDYARLRFEPEGSGSMASPSSTNRDVLLSFYQEAWLRLVDAIASLIDQDSEFVFAALDNRRSSVHGHERMKSTGDINYRAEPAAFFFVLFGICFEALATSANGESSTRTLDILLALQKILRPSVCGQAIYKDVIFAETTDLFDRLVLLEGGNVQSAIVHIACDLAKNHPFTRSLENNEGRAHSEGLSDEIDQLFELERIVTLALVQQIPSLHDKNDVPLRRGAYTADAVQRATATLAAFVDMAETFPSIIKGDLYDTIFHIFGQIMMDQDAQATLAPQSLAILKIFCRNVVVAVDCGLNGEGLLSTIVRGALTHMVDLMNKASAQEGYLATPSAKNMFLATTLISSALGHLVPSNDGFIAKFSYTLETSLGSQSDEVAAVALQCIRSLILSSKRSIVGQQATLRLLPHLITFISSPSSKVVDEVSLAEDACDVLVEFVKVIPPEKAIPAMTIVIATFTTYATNPAVNNVEDTAERLLRLARLNADAFKTVVANLPAAQKTALEMILKGGREEGTVVKSEASQPTISLKMDFGGFSG</sequence>
<dbReference type="Pfam" id="PF25468">
    <property type="entry name" value="HEAT_HEATR5A"/>
    <property type="match status" value="1"/>
</dbReference>
<dbReference type="Pfam" id="PF20210">
    <property type="entry name" value="Laa1_Sip1_HTR5"/>
    <property type="match status" value="1"/>
</dbReference>
<organism evidence="4 5">
    <name type="scientific">Saitoella complicata (strain BCRC 22490 / CBS 7301 / JCM 7358 / NBRC 10748 / NRRL Y-17804)</name>
    <dbReference type="NCBI Taxonomy" id="698492"/>
    <lineage>
        <taxon>Eukaryota</taxon>
        <taxon>Fungi</taxon>
        <taxon>Dikarya</taxon>
        <taxon>Ascomycota</taxon>
        <taxon>Taphrinomycotina</taxon>
        <taxon>Taphrinomycotina incertae sedis</taxon>
        <taxon>Saitoella</taxon>
    </lineage>
</organism>
<dbReference type="PANTHER" id="PTHR21663">
    <property type="entry name" value="HYPOTHETICAL HEAT DOMAIN-CONTAINING"/>
    <property type="match status" value="1"/>
</dbReference>
<comment type="similarity">
    <text evidence="1">Belongs to the HEATR5 family.</text>
</comment>
<dbReference type="PANTHER" id="PTHR21663:SF0">
    <property type="entry name" value="HEAT REPEAT-CONTAINING PROTEIN 5B"/>
    <property type="match status" value="1"/>
</dbReference>
<name>A0A0E9NFN4_SAICN</name>
<accession>A0A0E9NFN4</accession>
<protein>
    <recommendedName>
        <fullName evidence="3">LAA1-like C-terminal TPR repeats domain-containing protein</fullName>
    </recommendedName>
</protein>
<feature type="region of interest" description="Disordered" evidence="2">
    <location>
        <begin position="269"/>
        <end position="313"/>
    </location>
</feature>
<feature type="domain" description="LAA1-like C-terminal TPR repeats" evidence="3">
    <location>
        <begin position="1852"/>
        <end position="1997"/>
    </location>
</feature>
<dbReference type="GO" id="GO:0008104">
    <property type="term" value="P:intracellular protein localization"/>
    <property type="evidence" value="ECO:0007669"/>
    <property type="project" value="TreeGrafter"/>
</dbReference>
<dbReference type="SUPFAM" id="SSF48371">
    <property type="entry name" value="ARM repeat"/>
    <property type="match status" value="2"/>
</dbReference>
<proteinExistence type="inferred from homology"/>
<dbReference type="EMBL" id="BACD03000016">
    <property type="protein sequence ID" value="GAO48649.1"/>
    <property type="molecule type" value="Genomic_DNA"/>
</dbReference>
<reference evidence="4 5" key="2">
    <citation type="journal article" date="2014" name="J. Gen. Appl. Microbiol.">
        <title>The early diverging ascomycetous budding yeast Saitoella complicata has three histone deacetylases belonging to the Clr6, Hos2, and Rpd3 lineages.</title>
        <authorList>
            <person name="Nishida H."/>
            <person name="Matsumoto T."/>
            <person name="Kondo S."/>
            <person name="Hamamoto M."/>
            <person name="Yoshikawa H."/>
        </authorList>
    </citation>
    <scope>NUCLEOTIDE SEQUENCE [LARGE SCALE GENOMIC DNA]</scope>
    <source>
        <strain evidence="4 5">NRRL Y-17804</strain>
    </source>
</reference>
<dbReference type="InterPro" id="IPR011989">
    <property type="entry name" value="ARM-like"/>
</dbReference>
<dbReference type="GO" id="GO:0016020">
    <property type="term" value="C:membrane"/>
    <property type="evidence" value="ECO:0007669"/>
    <property type="project" value="TreeGrafter"/>
</dbReference>
<dbReference type="Gene3D" id="1.25.10.10">
    <property type="entry name" value="Leucine-rich Repeat Variant"/>
    <property type="match status" value="2"/>
</dbReference>
<gene>
    <name evidence="4" type="ORF">G7K_2819-t1</name>
</gene>
<evidence type="ECO:0000313" key="4">
    <source>
        <dbReference type="EMBL" id="GAO48649.1"/>
    </source>
</evidence>
<feature type="region of interest" description="Disordered" evidence="2">
    <location>
        <begin position="1234"/>
        <end position="1265"/>
    </location>
</feature>
<dbReference type="GO" id="GO:0030139">
    <property type="term" value="C:endocytic vesicle"/>
    <property type="evidence" value="ECO:0007669"/>
    <property type="project" value="TreeGrafter"/>
</dbReference>
<dbReference type="GO" id="GO:0042147">
    <property type="term" value="P:retrograde transport, endosome to Golgi"/>
    <property type="evidence" value="ECO:0007669"/>
    <property type="project" value="TreeGrafter"/>
</dbReference>
<dbReference type="STRING" id="698492.A0A0E9NFN4"/>
<feature type="compositionally biased region" description="Basic and acidic residues" evidence="2">
    <location>
        <begin position="1256"/>
        <end position="1265"/>
    </location>
</feature>
<dbReference type="GO" id="GO:0005794">
    <property type="term" value="C:Golgi apparatus"/>
    <property type="evidence" value="ECO:0007669"/>
    <property type="project" value="TreeGrafter"/>
</dbReference>